<evidence type="ECO:0000313" key="1">
    <source>
        <dbReference type="EMBL" id="MBX50543.1"/>
    </source>
</evidence>
<accession>A0A2P2P7A6</accession>
<protein>
    <submittedName>
        <fullName evidence="1">Uncharacterized protein</fullName>
    </submittedName>
</protein>
<name>A0A2P2P7A6_RHIMU</name>
<sequence length="23" mass="2653">MPSLRSNSRNYLKLLLSISLPFC</sequence>
<dbReference type="EMBL" id="GGEC01070059">
    <property type="protein sequence ID" value="MBX50543.1"/>
    <property type="molecule type" value="Transcribed_RNA"/>
</dbReference>
<proteinExistence type="predicted"/>
<dbReference type="AlphaFoldDB" id="A0A2P2P7A6"/>
<organism evidence="1">
    <name type="scientific">Rhizophora mucronata</name>
    <name type="common">Asiatic mangrove</name>
    <dbReference type="NCBI Taxonomy" id="61149"/>
    <lineage>
        <taxon>Eukaryota</taxon>
        <taxon>Viridiplantae</taxon>
        <taxon>Streptophyta</taxon>
        <taxon>Embryophyta</taxon>
        <taxon>Tracheophyta</taxon>
        <taxon>Spermatophyta</taxon>
        <taxon>Magnoliopsida</taxon>
        <taxon>eudicotyledons</taxon>
        <taxon>Gunneridae</taxon>
        <taxon>Pentapetalae</taxon>
        <taxon>rosids</taxon>
        <taxon>fabids</taxon>
        <taxon>Malpighiales</taxon>
        <taxon>Rhizophoraceae</taxon>
        <taxon>Rhizophora</taxon>
    </lineage>
</organism>
<reference evidence="1" key="1">
    <citation type="submission" date="2018-02" db="EMBL/GenBank/DDBJ databases">
        <title>Rhizophora mucronata_Transcriptome.</title>
        <authorList>
            <person name="Meera S.P."/>
            <person name="Sreeshan A."/>
            <person name="Augustine A."/>
        </authorList>
    </citation>
    <scope>NUCLEOTIDE SEQUENCE</scope>
    <source>
        <tissue evidence="1">Leaf</tissue>
    </source>
</reference>